<dbReference type="AlphaFoldDB" id="A0A0C3CZZ7"/>
<sequence length="64" mass="7001">MPGWGNLGQTRLPPPESSDLNCALFSRIASKEGVVHLLCHPDAWDSRLDEIYEGFALDVCSGDL</sequence>
<organism evidence="1 2">
    <name type="scientific">Hebeloma cylindrosporum</name>
    <dbReference type="NCBI Taxonomy" id="76867"/>
    <lineage>
        <taxon>Eukaryota</taxon>
        <taxon>Fungi</taxon>
        <taxon>Dikarya</taxon>
        <taxon>Basidiomycota</taxon>
        <taxon>Agaricomycotina</taxon>
        <taxon>Agaricomycetes</taxon>
        <taxon>Agaricomycetidae</taxon>
        <taxon>Agaricales</taxon>
        <taxon>Agaricineae</taxon>
        <taxon>Hymenogastraceae</taxon>
        <taxon>Hebeloma</taxon>
    </lineage>
</organism>
<name>A0A0C3CZZ7_HEBCY</name>
<proteinExistence type="predicted"/>
<dbReference type="EMBL" id="KN831768">
    <property type="protein sequence ID" value="KIM49739.1"/>
    <property type="molecule type" value="Genomic_DNA"/>
</dbReference>
<reference evidence="2" key="2">
    <citation type="submission" date="2015-01" db="EMBL/GenBank/DDBJ databases">
        <title>Evolutionary Origins and Diversification of the Mycorrhizal Mutualists.</title>
        <authorList>
            <consortium name="DOE Joint Genome Institute"/>
            <consortium name="Mycorrhizal Genomics Consortium"/>
            <person name="Kohler A."/>
            <person name="Kuo A."/>
            <person name="Nagy L.G."/>
            <person name="Floudas D."/>
            <person name="Copeland A."/>
            <person name="Barry K.W."/>
            <person name="Cichocki N."/>
            <person name="Veneault-Fourrey C."/>
            <person name="LaButti K."/>
            <person name="Lindquist E.A."/>
            <person name="Lipzen A."/>
            <person name="Lundell T."/>
            <person name="Morin E."/>
            <person name="Murat C."/>
            <person name="Riley R."/>
            <person name="Ohm R."/>
            <person name="Sun H."/>
            <person name="Tunlid A."/>
            <person name="Henrissat B."/>
            <person name="Grigoriev I.V."/>
            <person name="Hibbett D.S."/>
            <person name="Martin F."/>
        </authorList>
    </citation>
    <scope>NUCLEOTIDE SEQUENCE [LARGE SCALE GENOMIC DNA]</scope>
    <source>
        <strain evidence="2">h7</strain>
    </source>
</reference>
<protein>
    <submittedName>
        <fullName evidence="1">Uncharacterized protein</fullName>
    </submittedName>
</protein>
<dbReference type="HOGENOM" id="CLU_2873819_0_0_1"/>
<keyword evidence="2" id="KW-1185">Reference proteome</keyword>
<feature type="non-terminal residue" evidence="1">
    <location>
        <position position="64"/>
    </location>
</feature>
<accession>A0A0C3CZZ7</accession>
<evidence type="ECO:0000313" key="2">
    <source>
        <dbReference type="Proteomes" id="UP000053424"/>
    </source>
</evidence>
<evidence type="ECO:0000313" key="1">
    <source>
        <dbReference type="EMBL" id="KIM49739.1"/>
    </source>
</evidence>
<gene>
    <name evidence="1" type="ORF">M413DRAFT_438881</name>
</gene>
<reference evidence="1 2" key="1">
    <citation type="submission" date="2014-04" db="EMBL/GenBank/DDBJ databases">
        <authorList>
            <consortium name="DOE Joint Genome Institute"/>
            <person name="Kuo A."/>
            <person name="Gay G."/>
            <person name="Dore J."/>
            <person name="Kohler A."/>
            <person name="Nagy L.G."/>
            <person name="Floudas D."/>
            <person name="Copeland A."/>
            <person name="Barry K.W."/>
            <person name="Cichocki N."/>
            <person name="Veneault-Fourrey C."/>
            <person name="LaButti K."/>
            <person name="Lindquist E.A."/>
            <person name="Lipzen A."/>
            <person name="Lundell T."/>
            <person name="Morin E."/>
            <person name="Murat C."/>
            <person name="Sun H."/>
            <person name="Tunlid A."/>
            <person name="Henrissat B."/>
            <person name="Grigoriev I.V."/>
            <person name="Hibbett D.S."/>
            <person name="Martin F."/>
            <person name="Nordberg H.P."/>
            <person name="Cantor M.N."/>
            <person name="Hua S.X."/>
        </authorList>
    </citation>
    <scope>NUCLEOTIDE SEQUENCE [LARGE SCALE GENOMIC DNA]</scope>
    <source>
        <strain evidence="2">h7</strain>
    </source>
</reference>
<dbReference type="Proteomes" id="UP000053424">
    <property type="component" value="Unassembled WGS sequence"/>
</dbReference>